<dbReference type="Pfam" id="PF12730">
    <property type="entry name" value="ABC2_membrane_4"/>
    <property type="match status" value="1"/>
</dbReference>
<dbReference type="STRING" id="1317122.ATO12_23920"/>
<evidence type="ECO:0000313" key="4">
    <source>
        <dbReference type="Proteomes" id="UP000023541"/>
    </source>
</evidence>
<dbReference type="OrthoDB" id="100605at2"/>
<feature type="transmembrane region" description="Helical" evidence="1">
    <location>
        <begin position="18"/>
        <end position="35"/>
    </location>
</feature>
<dbReference type="GO" id="GO:0008237">
    <property type="term" value="F:metallopeptidase activity"/>
    <property type="evidence" value="ECO:0007669"/>
    <property type="project" value="InterPro"/>
</dbReference>
<keyword evidence="4" id="KW-1185">Reference proteome</keyword>
<dbReference type="eggNOG" id="COG1277">
    <property type="taxonomic scope" value="Bacteria"/>
</dbReference>
<feature type="transmembrane region" description="Helical" evidence="1">
    <location>
        <begin position="176"/>
        <end position="197"/>
    </location>
</feature>
<evidence type="ECO:0000259" key="2">
    <source>
        <dbReference type="Pfam" id="PF01433"/>
    </source>
</evidence>
<feature type="transmembrane region" description="Helical" evidence="1">
    <location>
        <begin position="523"/>
        <end position="542"/>
    </location>
</feature>
<dbReference type="Gene3D" id="1.10.390.10">
    <property type="entry name" value="Neutral Protease Domain 2"/>
    <property type="match status" value="1"/>
</dbReference>
<organism evidence="3 4">
    <name type="scientific">Aquimarina atlantica</name>
    <dbReference type="NCBI Taxonomy" id="1317122"/>
    <lineage>
        <taxon>Bacteria</taxon>
        <taxon>Pseudomonadati</taxon>
        <taxon>Bacteroidota</taxon>
        <taxon>Flavobacteriia</taxon>
        <taxon>Flavobacteriales</taxon>
        <taxon>Flavobacteriaceae</taxon>
        <taxon>Aquimarina</taxon>
    </lineage>
</organism>
<feature type="transmembrane region" description="Helical" evidence="1">
    <location>
        <begin position="563"/>
        <end position="582"/>
    </location>
</feature>
<feature type="transmembrane region" description="Helical" evidence="1">
    <location>
        <begin position="55"/>
        <end position="74"/>
    </location>
</feature>
<accession>A0A023BR88</accession>
<feature type="transmembrane region" description="Helical" evidence="1">
    <location>
        <begin position="242"/>
        <end position="261"/>
    </location>
</feature>
<evidence type="ECO:0000313" key="3">
    <source>
        <dbReference type="EMBL" id="EZH72499.1"/>
    </source>
</evidence>
<sequence>MIEIFLFELKYRLKRPATWIYVALGFTIAVLMSVFEKSVTAQFVNSPNTIAEIIGPISVICIFFYAAIMGVPIFRDKDHKTAQTYFTFPITQKSYVLGRFLGSYAIVTLLNLFIVVGVIIGFGIGIFLDRPDYGTYTSFSLSSYLLPFIFLLQINAFLIGSLFFCLMAFFKKMPIIYLGGICLFLLYSISGDFVSSLDNQWLTPYLDPFGNRAFTFVKKYWSINELNTNQLPIYGSFLLNRMFWLAIGLLFFLITLFRFDYKKFLLSGKKGNKIENGEYTPSLITSVTQTFTKKTEWNNLLSLSKIEFLSIFKSPIFIILLIIGVIFSIFSIYNLNETYGTPNLPLTRYVVTYINGVISFFSIIILVIYSGEAVHRTRKNKTFVFYDALPISDSSLYFSKIISLIGIAFVLTIANIIIGILFQTFNGYFQYDLGMYFIYNFALVFPGFLMTILLSFFVHVLVNNKFLGHFIVILIYFGLPLLVALAFKSTNPMYMFTGTTPVFLSDLNGFGHYLTGITWLNTYWILCTAILMIVGKVFWTRGFFATAKERLSLAKQRFTPKTIGIFAVIVLAFISVAGYSYYNLKVINTMVDGNHSEKIDADAEKKYVKYIGQAHPQVTDLKAYIDIFPEDRNIKAKGDFKIINNYDTSIDTLLLEVQYPGAHTRLQKVIYNGNTLTPVVTDSVYRMYFYKLPKAMLPNEKADLTIEVVSETKGFANRMETEVLYNGSFLNHAIFPRFHYERSLVENGVRIKHGLEKLDYLYPPRTDSLALKKNLFNEDANYINFEAILSTSVDQTALAPGKLVKQWQENNRAYYHYALESKTDLFFNVVSARYDVEKSSWTAPSGKKVNIEIYHSSKHKRNLEHFVKGVKVALDYCSTNFYEYPNSVIRIVEFPAHSTFAQSFVTTIPYSEDFGFAANFDKAEDFNYAFRVTTHEVAHQWWGHLVAPSKTSGANIISETLAEYSSLMTMKHEYGENGIKNFLKYSLDRYLQSRAFSFKPERSLINVETGPHIWYEKGSMVMYELQDLLGEDKVNEALKGFLNEYKEYEKGVYPTSENLYDAIYKIAPDSLKYAVEDGFTKIVLYENRVTSAKTKALDNGTYETTFTVDSKKIYYDDTGKEERTDDTTNYIEVGLFGEDSIDEQEVPLKTPYYLERKWLQPGENTFTIVTDKKPIKAGIDPYNKLIDRNSGDNLRPIEEE</sequence>
<dbReference type="eggNOG" id="COG0308">
    <property type="taxonomic scope" value="Bacteria"/>
</dbReference>
<proteinExistence type="predicted"/>
<feature type="domain" description="Peptidase M1 membrane alanine aminopeptidase" evidence="2">
    <location>
        <begin position="882"/>
        <end position="1065"/>
    </location>
</feature>
<feature type="transmembrane region" description="Helical" evidence="1">
    <location>
        <begin position="437"/>
        <end position="459"/>
    </location>
</feature>
<comment type="caution">
    <text evidence="3">The sequence shown here is derived from an EMBL/GenBank/DDBJ whole genome shotgun (WGS) entry which is preliminary data.</text>
</comment>
<dbReference type="EMBL" id="AQRA01000008">
    <property type="protein sequence ID" value="EZH72499.1"/>
    <property type="molecule type" value="Genomic_DNA"/>
</dbReference>
<dbReference type="InterPro" id="IPR014782">
    <property type="entry name" value="Peptidase_M1_dom"/>
</dbReference>
<dbReference type="SUPFAM" id="SSF55486">
    <property type="entry name" value="Metalloproteases ('zincins'), catalytic domain"/>
    <property type="match status" value="1"/>
</dbReference>
<feature type="transmembrane region" description="Helical" evidence="1">
    <location>
        <begin position="148"/>
        <end position="169"/>
    </location>
</feature>
<feature type="transmembrane region" description="Helical" evidence="1">
    <location>
        <begin position="401"/>
        <end position="425"/>
    </location>
</feature>
<dbReference type="RefSeq" id="WP_034245123.1">
    <property type="nucleotide sequence ID" value="NZ_AQRA01000008.1"/>
</dbReference>
<keyword evidence="1" id="KW-0472">Membrane</keyword>
<keyword evidence="1" id="KW-0812">Transmembrane</keyword>
<gene>
    <name evidence="3" type="ORF">ATO12_23920</name>
</gene>
<evidence type="ECO:0000256" key="1">
    <source>
        <dbReference type="SAM" id="Phobius"/>
    </source>
</evidence>
<feature type="transmembrane region" description="Helical" evidence="1">
    <location>
        <begin position="315"/>
        <end position="333"/>
    </location>
</feature>
<dbReference type="InterPro" id="IPR027268">
    <property type="entry name" value="Peptidase_M4/M1_CTD_sf"/>
</dbReference>
<dbReference type="Proteomes" id="UP000023541">
    <property type="component" value="Unassembled WGS sequence"/>
</dbReference>
<protein>
    <submittedName>
        <fullName evidence="3">Peptidase M1</fullName>
    </submittedName>
</protein>
<dbReference type="GO" id="GO:0008270">
    <property type="term" value="F:zinc ion binding"/>
    <property type="evidence" value="ECO:0007669"/>
    <property type="project" value="InterPro"/>
</dbReference>
<dbReference type="Pfam" id="PF01433">
    <property type="entry name" value="Peptidase_M1"/>
    <property type="match status" value="1"/>
</dbReference>
<feature type="transmembrane region" description="Helical" evidence="1">
    <location>
        <begin position="466"/>
        <end position="487"/>
    </location>
</feature>
<dbReference type="AlphaFoldDB" id="A0A023BR88"/>
<feature type="transmembrane region" description="Helical" evidence="1">
    <location>
        <begin position="353"/>
        <end position="371"/>
    </location>
</feature>
<feature type="transmembrane region" description="Helical" evidence="1">
    <location>
        <begin position="95"/>
        <end position="128"/>
    </location>
</feature>
<name>A0A023BR88_9FLAO</name>
<keyword evidence="1" id="KW-1133">Transmembrane helix</keyword>
<reference evidence="3 4" key="1">
    <citation type="submission" date="2014-04" db="EMBL/GenBank/DDBJ databases">
        <title>Aquimarina sp. 22II-S11-z7 Genome Sequencing.</title>
        <authorList>
            <person name="Lai Q."/>
        </authorList>
    </citation>
    <scope>NUCLEOTIDE SEQUENCE [LARGE SCALE GENOMIC DNA]</scope>
    <source>
        <strain evidence="3 4">22II-S11-z7</strain>
    </source>
</reference>